<dbReference type="InterPro" id="IPR007712">
    <property type="entry name" value="RelE/ParE_toxin"/>
</dbReference>
<evidence type="ECO:0000256" key="1">
    <source>
        <dbReference type="ARBA" id="ARBA00022649"/>
    </source>
</evidence>
<protein>
    <submittedName>
        <fullName evidence="2">Type II toxin-antitoxin system RelE/ParE family toxin</fullName>
    </submittedName>
</protein>
<dbReference type="Gene3D" id="3.30.2310.20">
    <property type="entry name" value="RelE-like"/>
    <property type="match status" value="1"/>
</dbReference>
<sequence>MTYQIITPKAVQKQILALPVEIAARINEAILVLEDNPRPDGVVKMKGGDHLYRIRVGDYRVIYKIDDEQLVILVVRCKHRRDVYRAK</sequence>
<gene>
    <name evidence="2" type="ORF">IQ266_18035</name>
</gene>
<keyword evidence="3" id="KW-1185">Reference proteome</keyword>
<evidence type="ECO:0000313" key="3">
    <source>
        <dbReference type="Proteomes" id="UP000625316"/>
    </source>
</evidence>
<dbReference type="PANTHER" id="PTHR38813:SF1">
    <property type="entry name" value="TOXIN RELE1-RELATED"/>
    <property type="match status" value="1"/>
</dbReference>
<dbReference type="InterPro" id="IPR052747">
    <property type="entry name" value="TA_system_RelE_toxin"/>
</dbReference>
<dbReference type="InterPro" id="IPR035093">
    <property type="entry name" value="RelE/ParE_toxin_dom_sf"/>
</dbReference>
<dbReference type="EMBL" id="JADEXQ010000071">
    <property type="protein sequence ID" value="MBE9031636.1"/>
    <property type="molecule type" value="Genomic_DNA"/>
</dbReference>
<proteinExistence type="predicted"/>
<dbReference type="RefSeq" id="WP_264326463.1">
    <property type="nucleotide sequence ID" value="NZ_JADEXQ010000071.1"/>
</dbReference>
<reference evidence="2" key="1">
    <citation type="submission" date="2020-10" db="EMBL/GenBank/DDBJ databases">
        <authorList>
            <person name="Castelo-Branco R."/>
            <person name="Eusebio N."/>
            <person name="Adriana R."/>
            <person name="Vieira A."/>
            <person name="Brugerolle De Fraissinette N."/>
            <person name="Rezende De Castro R."/>
            <person name="Schneider M.P."/>
            <person name="Vasconcelos V."/>
            <person name="Leao P.N."/>
        </authorList>
    </citation>
    <scope>NUCLEOTIDE SEQUENCE</scope>
    <source>
        <strain evidence="2">LEGE 11480</strain>
    </source>
</reference>
<name>A0A928Z3L5_9CYAN</name>
<dbReference type="PANTHER" id="PTHR38813">
    <property type="match status" value="1"/>
</dbReference>
<evidence type="ECO:0000313" key="2">
    <source>
        <dbReference type="EMBL" id="MBE9031636.1"/>
    </source>
</evidence>
<accession>A0A928Z3L5</accession>
<keyword evidence="1" id="KW-1277">Toxin-antitoxin system</keyword>
<organism evidence="2 3">
    <name type="scientific">Romeriopsis navalis LEGE 11480</name>
    <dbReference type="NCBI Taxonomy" id="2777977"/>
    <lineage>
        <taxon>Bacteria</taxon>
        <taxon>Bacillati</taxon>
        <taxon>Cyanobacteriota</taxon>
        <taxon>Cyanophyceae</taxon>
        <taxon>Leptolyngbyales</taxon>
        <taxon>Leptolyngbyaceae</taxon>
        <taxon>Romeriopsis</taxon>
        <taxon>Romeriopsis navalis</taxon>
    </lineage>
</organism>
<dbReference type="SUPFAM" id="SSF143011">
    <property type="entry name" value="RelE-like"/>
    <property type="match status" value="1"/>
</dbReference>
<dbReference type="AlphaFoldDB" id="A0A928Z3L5"/>
<dbReference type="Pfam" id="PF05016">
    <property type="entry name" value="ParE_toxin"/>
    <property type="match status" value="1"/>
</dbReference>
<dbReference type="Proteomes" id="UP000625316">
    <property type="component" value="Unassembled WGS sequence"/>
</dbReference>
<comment type="caution">
    <text evidence="2">The sequence shown here is derived from an EMBL/GenBank/DDBJ whole genome shotgun (WGS) entry which is preliminary data.</text>
</comment>